<protein>
    <submittedName>
        <fullName evidence="1">Uncharacterized protein</fullName>
    </submittedName>
</protein>
<keyword evidence="2" id="KW-1185">Reference proteome</keyword>
<reference evidence="1 2" key="1">
    <citation type="submission" date="2024-04" db="EMBL/GenBank/DDBJ databases">
        <authorList>
            <person name="Rising A."/>
            <person name="Reimegard J."/>
            <person name="Sonavane S."/>
            <person name="Akerstrom W."/>
            <person name="Nylinder S."/>
            <person name="Hedman E."/>
            <person name="Kallberg Y."/>
        </authorList>
    </citation>
    <scope>NUCLEOTIDE SEQUENCE [LARGE SCALE GENOMIC DNA]</scope>
</reference>
<dbReference type="Proteomes" id="UP001497382">
    <property type="component" value="Unassembled WGS sequence"/>
</dbReference>
<organism evidence="1 2">
    <name type="scientific">Larinioides sclopetarius</name>
    <dbReference type="NCBI Taxonomy" id="280406"/>
    <lineage>
        <taxon>Eukaryota</taxon>
        <taxon>Metazoa</taxon>
        <taxon>Ecdysozoa</taxon>
        <taxon>Arthropoda</taxon>
        <taxon>Chelicerata</taxon>
        <taxon>Arachnida</taxon>
        <taxon>Araneae</taxon>
        <taxon>Araneomorphae</taxon>
        <taxon>Entelegynae</taxon>
        <taxon>Araneoidea</taxon>
        <taxon>Araneidae</taxon>
        <taxon>Larinioides</taxon>
    </lineage>
</organism>
<evidence type="ECO:0000313" key="2">
    <source>
        <dbReference type="Proteomes" id="UP001497382"/>
    </source>
</evidence>
<name>A0AAV1ZX53_9ARAC</name>
<dbReference type="AlphaFoldDB" id="A0AAV1ZX53"/>
<proteinExistence type="predicted"/>
<comment type="caution">
    <text evidence="1">The sequence shown here is derived from an EMBL/GenBank/DDBJ whole genome shotgun (WGS) entry which is preliminary data.</text>
</comment>
<dbReference type="EMBL" id="CAXIEN010000092">
    <property type="protein sequence ID" value="CAL1276278.1"/>
    <property type="molecule type" value="Genomic_DNA"/>
</dbReference>
<sequence>MLNLLQTETDLEYLQMSNMSYEQSCIHLRRAIQYCSPRLPCDLYAKKLRDDRWALYVSDELTSGNHDLFLEPRNVSWILSEFDPVICLNNILLSSKKCIPSAKKYDETSQQAMPWFMRDPPGLPLGGGMSP</sequence>
<evidence type="ECO:0000313" key="1">
    <source>
        <dbReference type="EMBL" id="CAL1276278.1"/>
    </source>
</evidence>
<gene>
    <name evidence="1" type="ORF">LARSCL_LOCUS8541</name>
</gene>
<accession>A0AAV1ZX53</accession>